<feature type="binding site" evidence="10">
    <location>
        <position position="118"/>
    </location>
    <ligand>
        <name>substrate</name>
    </ligand>
</feature>
<evidence type="ECO:0000256" key="1">
    <source>
        <dbReference type="ARBA" id="ARBA00000448"/>
    </source>
</evidence>
<dbReference type="RefSeq" id="WP_058949954.1">
    <property type="nucleotide sequence ID" value="NZ_BBXV01000019.1"/>
</dbReference>
<evidence type="ECO:0000256" key="2">
    <source>
        <dbReference type="ARBA" id="ARBA00010838"/>
    </source>
</evidence>
<evidence type="ECO:0000256" key="4">
    <source>
        <dbReference type="ARBA" id="ARBA00022801"/>
    </source>
</evidence>
<dbReference type="NCBIfam" id="TIGR03356">
    <property type="entry name" value="BGL"/>
    <property type="match status" value="1"/>
</dbReference>
<dbReference type="GO" id="GO:0005829">
    <property type="term" value="C:cytosol"/>
    <property type="evidence" value="ECO:0007669"/>
    <property type="project" value="TreeGrafter"/>
</dbReference>
<dbReference type="PANTHER" id="PTHR10353">
    <property type="entry name" value="GLYCOSYL HYDROLASE"/>
    <property type="match status" value="1"/>
</dbReference>
<dbReference type="AlphaFoldDB" id="A0A0U9H595"/>
<dbReference type="Pfam" id="PF00232">
    <property type="entry name" value="Glyco_hydro_1"/>
    <property type="match status" value="1"/>
</dbReference>
<reference evidence="13 14" key="2">
    <citation type="journal article" date="2016" name="Genome Announc.">
        <title>Draft Genome Sequence of Oceanobacillus picturae Heshi-B3, Isolated from Fermented Rice Bran in a Traditional Japanese Seafood Dish.</title>
        <authorList>
            <person name="Akuzawa S."/>
            <person name="Nagaoka J."/>
            <person name="Kanekatsu M."/>
            <person name="Kanesaki Y."/>
            <person name="Suzuki T."/>
        </authorList>
    </citation>
    <scope>NUCLEOTIDE SEQUENCE [LARGE SCALE GENOMIC DNA]</scope>
    <source>
        <strain evidence="13 14">Heshi-B3</strain>
    </source>
</reference>
<keyword evidence="5" id="KW-0136">Cellulose degradation</keyword>
<evidence type="ECO:0000256" key="3">
    <source>
        <dbReference type="ARBA" id="ARBA00012744"/>
    </source>
</evidence>
<evidence type="ECO:0000256" key="9">
    <source>
        <dbReference type="PIRSR" id="PIRSR617736-1"/>
    </source>
</evidence>
<dbReference type="PRINTS" id="PR00131">
    <property type="entry name" value="GLHYDRLASE1"/>
</dbReference>
<dbReference type="Proteomes" id="UP000052946">
    <property type="component" value="Unassembled WGS sequence"/>
</dbReference>
<comment type="catalytic activity">
    <reaction evidence="1 12">
        <text>Hydrolysis of terminal, non-reducing beta-D-glucosyl residues with release of beta-D-glucose.</text>
        <dbReference type="EC" id="3.2.1.21"/>
    </reaction>
</comment>
<keyword evidence="4 12" id="KW-0378">Hydrolase</keyword>
<dbReference type="InterPro" id="IPR018120">
    <property type="entry name" value="Glyco_hydro_1_AS"/>
</dbReference>
<dbReference type="PROSITE" id="PS00572">
    <property type="entry name" value="GLYCOSYL_HYDROL_F1_1"/>
    <property type="match status" value="1"/>
</dbReference>
<dbReference type="Gene3D" id="3.20.20.80">
    <property type="entry name" value="Glycosidases"/>
    <property type="match status" value="1"/>
</dbReference>
<dbReference type="EC" id="3.2.1.21" evidence="3 12"/>
<sequence length="444" mass="51055">MKKFDPAFVFGTATSSYQVEGAVNKDGRSPSIWDTFAATPGKVYQGDTGEVACDHYHLYKEDVQLIKQLGVESYRFSIAWPRIFPNEGEYNEAGMQFYKNLISELKEQGIKPVVTLYHWDLPQWAEDKGGWVNRQSLEWFYTYAKKVFEELDGEVDSWITHNEPWCAAFLGYHQGVHAPGHTNVEEALKAAHHILVSHGQAVKLLKETMKSETPIGITLNLSPIYPVSQSFNDKIAANNADGYSNRWYLDPIFKGSYPADMVNLFSKYVHDFSFIHEGDLAEVSVACDFFGINYYSRQLVEFTSAGDFMYRGGHSDYAKTGMGWDVSPKEFQELIRRLRKEYTNLPIIITENGASYPDKLTEDGAVHDPERMDYIKQHLQAIAELNEEGMNISGYYVWSLFDNFEWAFGYEKRFGIVHVDFETQKRTWKDSAKFYQSVVEKREV</sequence>
<evidence type="ECO:0000256" key="11">
    <source>
        <dbReference type="PROSITE-ProRule" id="PRU10055"/>
    </source>
</evidence>
<protein>
    <recommendedName>
        <fullName evidence="3 12">Beta-glucosidase</fullName>
        <ecNumber evidence="3 12">3.2.1.21</ecNumber>
    </recommendedName>
</protein>
<dbReference type="InterPro" id="IPR001360">
    <property type="entry name" value="Glyco_hydro_1"/>
</dbReference>
<dbReference type="EMBL" id="BBXV01000019">
    <property type="protein sequence ID" value="GAQ17663.1"/>
    <property type="molecule type" value="Genomic_DNA"/>
</dbReference>
<reference evidence="14" key="1">
    <citation type="submission" date="2015-07" db="EMBL/GenBank/DDBJ databases">
        <title>Draft Genome Sequence of Oceanobacillus picturae Heshi-B3 that Was Isolated from Fermented Rice Bran with Aging Salted Mackerel, Which Was Named Heshiko as Traditional Fermented Seafood in Japan.</title>
        <authorList>
            <person name="Akuzawa S."/>
            <person name="Nakagawa J."/>
            <person name="Kanekatsu T."/>
            <person name="Kanesaki Y."/>
            <person name="Suzuki T."/>
        </authorList>
    </citation>
    <scope>NUCLEOTIDE SEQUENCE [LARGE SCALE GENOMIC DNA]</scope>
    <source>
        <strain evidence="14">Heshi-B3</strain>
    </source>
</reference>
<dbReference type="GO" id="GO:0008422">
    <property type="term" value="F:beta-glucosidase activity"/>
    <property type="evidence" value="ECO:0007669"/>
    <property type="project" value="UniProtKB-EC"/>
</dbReference>
<dbReference type="SUPFAM" id="SSF51445">
    <property type="entry name" value="(Trans)glycosidases"/>
    <property type="match status" value="1"/>
</dbReference>
<feature type="active site" description="Proton donor" evidence="9">
    <location>
        <position position="163"/>
    </location>
</feature>
<dbReference type="GO" id="GO:0030245">
    <property type="term" value="P:cellulose catabolic process"/>
    <property type="evidence" value="ECO:0007669"/>
    <property type="project" value="UniProtKB-KW"/>
</dbReference>
<evidence type="ECO:0000256" key="6">
    <source>
        <dbReference type="ARBA" id="ARBA00023277"/>
    </source>
</evidence>
<accession>A0A0U9H595</accession>
<dbReference type="InterPro" id="IPR017736">
    <property type="entry name" value="Glyco_hydro_1_beta-glucosidase"/>
</dbReference>
<feature type="active site" description="Nucleophile" evidence="9 11">
    <location>
        <position position="351"/>
    </location>
</feature>
<feature type="binding site" evidence="10">
    <location>
        <position position="18"/>
    </location>
    <ligand>
        <name>substrate</name>
    </ligand>
</feature>
<dbReference type="FunFam" id="3.20.20.80:FF:000004">
    <property type="entry name" value="Beta-glucosidase 6-phospho-beta-glucosidase"/>
    <property type="match status" value="1"/>
</dbReference>
<feature type="binding site" evidence="10">
    <location>
        <begin position="405"/>
        <end position="406"/>
    </location>
    <ligand>
        <name>substrate</name>
    </ligand>
</feature>
<comment type="caution">
    <text evidence="13">The sequence shown here is derived from an EMBL/GenBank/DDBJ whole genome shotgun (WGS) entry which is preliminary data.</text>
</comment>
<feature type="binding site" evidence="10">
    <location>
        <position position="162"/>
    </location>
    <ligand>
        <name>substrate</name>
    </ligand>
</feature>
<evidence type="ECO:0000256" key="12">
    <source>
        <dbReference type="RuleBase" id="RU361175"/>
    </source>
</evidence>
<evidence type="ECO:0000256" key="7">
    <source>
        <dbReference type="ARBA" id="ARBA00023295"/>
    </source>
</evidence>
<comment type="similarity">
    <text evidence="2 12">Belongs to the glycosyl hydrolase 1 family.</text>
</comment>
<dbReference type="InterPro" id="IPR033132">
    <property type="entry name" value="GH_1_N_CS"/>
</dbReference>
<gene>
    <name evidence="13" type="ORF">OPHB3_1588</name>
</gene>
<proteinExistence type="inferred from homology"/>
<dbReference type="PANTHER" id="PTHR10353:SF36">
    <property type="entry name" value="LP05116P"/>
    <property type="match status" value="1"/>
</dbReference>
<evidence type="ECO:0000256" key="10">
    <source>
        <dbReference type="PIRSR" id="PIRSR617736-2"/>
    </source>
</evidence>
<evidence type="ECO:0000256" key="8">
    <source>
        <dbReference type="ARBA" id="ARBA00023326"/>
    </source>
</evidence>
<keyword evidence="6" id="KW-0119">Carbohydrate metabolism</keyword>
<keyword evidence="7 12" id="KW-0326">Glycosidase</keyword>
<evidence type="ECO:0000313" key="14">
    <source>
        <dbReference type="Proteomes" id="UP000052946"/>
    </source>
</evidence>
<organism evidence="13 14">
    <name type="scientific">Oceanobacillus picturae</name>
    <dbReference type="NCBI Taxonomy" id="171693"/>
    <lineage>
        <taxon>Bacteria</taxon>
        <taxon>Bacillati</taxon>
        <taxon>Bacillota</taxon>
        <taxon>Bacilli</taxon>
        <taxon>Bacillales</taxon>
        <taxon>Bacillaceae</taxon>
        <taxon>Oceanobacillus</taxon>
    </lineage>
</organism>
<evidence type="ECO:0000313" key="13">
    <source>
        <dbReference type="EMBL" id="GAQ17663.1"/>
    </source>
</evidence>
<keyword evidence="8" id="KW-0624">Polysaccharide degradation</keyword>
<dbReference type="InterPro" id="IPR017853">
    <property type="entry name" value="GH"/>
</dbReference>
<name>A0A0U9H595_9BACI</name>
<feature type="binding site" evidence="10">
    <location>
        <position position="398"/>
    </location>
    <ligand>
        <name>substrate</name>
    </ligand>
</feature>
<evidence type="ECO:0000256" key="5">
    <source>
        <dbReference type="ARBA" id="ARBA00023001"/>
    </source>
</evidence>
<feature type="binding site" evidence="10">
    <location>
        <position position="295"/>
    </location>
    <ligand>
        <name>substrate</name>
    </ligand>
</feature>
<dbReference type="PROSITE" id="PS00653">
    <property type="entry name" value="GLYCOSYL_HYDROL_F1_2"/>
    <property type="match status" value="1"/>
</dbReference>